<dbReference type="PANTHER" id="PTHR23334">
    <property type="entry name" value="CCAAT/ENHANCER BINDING PROTEIN"/>
    <property type="match status" value="1"/>
</dbReference>
<dbReference type="InterPro" id="IPR031106">
    <property type="entry name" value="C/EBP"/>
</dbReference>
<feature type="domain" description="BZIP" evidence="2">
    <location>
        <begin position="314"/>
        <end position="377"/>
    </location>
</feature>
<dbReference type="KEGG" id="osn:115212945"/>
<dbReference type="InterPro" id="IPR046347">
    <property type="entry name" value="bZIP_sf"/>
</dbReference>
<dbReference type="RefSeq" id="XP_029637651.1">
    <property type="nucleotide sequence ID" value="XM_029781791.2"/>
</dbReference>
<proteinExistence type="predicted"/>
<organism evidence="3 4">
    <name type="scientific">Octopus sinensis</name>
    <name type="common">East Asian common octopus</name>
    <dbReference type="NCBI Taxonomy" id="2607531"/>
    <lineage>
        <taxon>Eukaryota</taxon>
        <taxon>Metazoa</taxon>
        <taxon>Spiralia</taxon>
        <taxon>Lophotrochozoa</taxon>
        <taxon>Mollusca</taxon>
        <taxon>Cephalopoda</taxon>
        <taxon>Coleoidea</taxon>
        <taxon>Octopodiformes</taxon>
        <taxon>Octopoda</taxon>
        <taxon>Incirrata</taxon>
        <taxon>Octopodidae</taxon>
        <taxon>Octopus</taxon>
    </lineage>
</organism>
<dbReference type="GO" id="GO:0000981">
    <property type="term" value="F:DNA-binding transcription factor activity, RNA polymerase II-specific"/>
    <property type="evidence" value="ECO:0007669"/>
    <property type="project" value="TreeGrafter"/>
</dbReference>
<evidence type="ECO:0000259" key="2">
    <source>
        <dbReference type="PROSITE" id="PS50217"/>
    </source>
</evidence>
<dbReference type="Pfam" id="PF07716">
    <property type="entry name" value="bZIP_2"/>
    <property type="match status" value="1"/>
</dbReference>
<dbReference type="PANTHER" id="PTHR23334:SF20">
    <property type="entry name" value="BASIC LEUCINE ZIPPER 24"/>
    <property type="match status" value="1"/>
</dbReference>
<feature type="compositionally biased region" description="Low complexity" evidence="1">
    <location>
        <begin position="258"/>
        <end position="269"/>
    </location>
</feature>
<dbReference type="GO" id="GO:0000978">
    <property type="term" value="F:RNA polymerase II cis-regulatory region sequence-specific DNA binding"/>
    <property type="evidence" value="ECO:0007669"/>
    <property type="project" value="TreeGrafter"/>
</dbReference>
<accession>A0A6P7SIA0</accession>
<gene>
    <name evidence="4" type="primary">LOC115212945</name>
</gene>
<evidence type="ECO:0000313" key="4">
    <source>
        <dbReference type="RefSeq" id="XP_029637651.1"/>
    </source>
</evidence>
<keyword evidence="3" id="KW-1185">Reference proteome</keyword>
<dbReference type="SUPFAM" id="SSF57959">
    <property type="entry name" value="Leucine zipper domain"/>
    <property type="match status" value="1"/>
</dbReference>
<name>A0A6P7SIA0_9MOLL</name>
<evidence type="ECO:0000256" key="1">
    <source>
        <dbReference type="SAM" id="MobiDB-lite"/>
    </source>
</evidence>
<protein>
    <submittedName>
        <fullName evidence="4">Uncharacterized protein LOC115212945 isoform X1</fullName>
    </submittedName>
</protein>
<dbReference type="GO" id="GO:0006351">
    <property type="term" value="P:DNA-templated transcription"/>
    <property type="evidence" value="ECO:0007669"/>
    <property type="project" value="InterPro"/>
</dbReference>
<feature type="region of interest" description="Disordered" evidence="1">
    <location>
        <begin position="316"/>
        <end position="339"/>
    </location>
</feature>
<reference evidence="4" key="1">
    <citation type="submission" date="2025-08" db="UniProtKB">
        <authorList>
            <consortium name="RefSeq"/>
        </authorList>
    </citation>
    <scope>IDENTIFICATION</scope>
</reference>
<dbReference type="InterPro" id="IPR004827">
    <property type="entry name" value="bZIP"/>
</dbReference>
<sequence length="379" mass="42789">MNGLFNRGSSPNTKLRSFDVEENLLTEQFPSDLDSLLLSNDISNLLLPLDADSSQKYLDENITQGVGSTETSFDSDLLLDSQKSLLESEPLYEHYSELDKMLEILSPLDDQKVEFYQETDQKPNNLPMTDQKLSDMSEIDPLLEIYSEPLDGYIAFPDAEEKLKIDPTVDEKPSLYTELNQNIETCPAIDQNSKTYPATNEILEVFPEQGKKQITSTHQNSQKVCLNQMPENKVTFKRQSYTQPHALLLNNSHVVGISSSSSSSSSTTTPVEDHECSTSKKLRLAGEISDTAQTSVSNRQMTTSSLTAGEMSAIEKYNERRRRNNIASRKSRENRKKKNQNDLVELEELGMINENLKLKVKDLEECLEKTKAELVKALM</sequence>
<dbReference type="Proteomes" id="UP000515154">
    <property type="component" value="Linkage group LG6"/>
</dbReference>
<dbReference type="PROSITE" id="PS50217">
    <property type="entry name" value="BZIP"/>
    <property type="match status" value="1"/>
</dbReference>
<feature type="region of interest" description="Disordered" evidence="1">
    <location>
        <begin position="258"/>
        <end position="279"/>
    </location>
</feature>
<dbReference type="AlphaFoldDB" id="A0A6P7SIA0"/>
<dbReference type="Gene3D" id="1.20.5.170">
    <property type="match status" value="1"/>
</dbReference>
<evidence type="ECO:0000313" key="3">
    <source>
        <dbReference type="Proteomes" id="UP000515154"/>
    </source>
</evidence>